<evidence type="ECO:0000313" key="3">
    <source>
        <dbReference type="Proteomes" id="UP000265618"/>
    </source>
</evidence>
<reference evidence="2 3" key="1">
    <citation type="journal article" date="2018" name="PLoS ONE">
        <title>The draft genome of Kipferlia bialata reveals reductive genome evolution in fornicate parasites.</title>
        <authorList>
            <person name="Tanifuji G."/>
            <person name="Takabayashi S."/>
            <person name="Kume K."/>
            <person name="Takagi M."/>
            <person name="Nakayama T."/>
            <person name="Kamikawa R."/>
            <person name="Inagaki Y."/>
            <person name="Hashimoto T."/>
        </authorList>
    </citation>
    <scope>NUCLEOTIDE SEQUENCE [LARGE SCALE GENOMIC DNA]</scope>
    <source>
        <strain evidence="2">NY0173</strain>
    </source>
</reference>
<protein>
    <submittedName>
        <fullName evidence="2">Uncharacterized protein</fullName>
    </submittedName>
</protein>
<dbReference type="AlphaFoldDB" id="A0A9K3D445"/>
<feature type="compositionally biased region" description="Low complexity" evidence="1">
    <location>
        <begin position="320"/>
        <end position="343"/>
    </location>
</feature>
<dbReference type="EMBL" id="BDIP01003326">
    <property type="protein sequence ID" value="GIQ87562.1"/>
    <property type="molecule type" value="Genomic_DNA"/>
</dbReference>
<accession>A0A9K3D445</accession>
<feature type="region of interest" description="Disordered" evidence="1">
    <location>
        <begin position="318"/>
        <end position="351"/>
    </location>
</feature>
<name>A0A9K3D445_9EUKA</name>
<feature type="compositionally biased region" description="Basic residues" evidence="1">
    <location>
        <begin position="442"/>
        <end position="454"/>
    </location>
</feature>
<feature type="compositionally biased region" description="Polar residues" evidence="1">
    <location>
        <begin position="408"/>
        <end position="417"/>
    </location>
</feature>
<proteinExistence type="predicted"/>
<dbReference type="Proteomes" id="UP000265618">
    <property type="component" value="Unassembled WGS sequence"/>
</dbReference>
<comment type="caution">
    <text evidence="2">The sequence shown here is derived from an EMBL/GenBank/DDBJ whole genome shotgun (WGS) entry which is preliminary data.</text>
</comment>
<feature type="compositionally biased region" description="Low complexity" evidence="1">
    <location>
        <begin position="418"/>
        <end position="439"/>
    </location>
</feature>
<sequence>MTHTQSVYDRAMVLRREGNSLRRVQAVLKEEQLGNVCLATLSKWTRSGFQFKPRRSSLKLTNEIIDYAKELREHTDLHLTLKDIAQKVGVRFQVEISVSSLSRSFSGVPGARLELESGMDIDRISEHLAALSHHSHNVTSQPIIPPSVSMGHSGVGSVGVGGVGGVGGVMGHTHMQQDVGMHSMPHAPMPPHHVNEDMSMGMRSMGQGMTQSMGQGQGGGMQSMQSLQSMGGMQGMHQGDMQSDMQSGMQSDMQSTRQALQQMQAGMQGTTMQHSGMQQSTMQSMQPHHTTHGAHGAHMGMGGDGGMGQMQMMDSDHHQSMSNGMSSGMQSSGIQSTMQSSGMHGAQSMSMQYGQHQMDYQPPMEHTQHTQVHGYATQTAASQSYAPPPAQSYGTQGYSHPTLPAVANTASGINTNGLSSMSSAHTTHSTSTLNSATSSRRGTPKQSRKRHSTHSTHSSNHPSPAPPPPC</sequence>
<evidence type="ECO:0000256" key="1">
    <source>
        <dbReference type="SAM" id="MobiDB-lite"/>
    </source>
</evidence>
<feature type="region of interest" description="Disordered" evidence="1">
    <location>
        <begin position="365"/>
        <end position="470"/>
    </location>
</feature>
<keyword evidence="3" id="KW-1185">Reference proteome</keyword>
<gene>
    <name evidence="2" type="ORF">KIPB_009626</name>
</gene>
<evidence type="ECO:0000313" key="2">
    <source>
        <dbReference type="EMBL" id="GIQ87562.1"/>
    </source>
</evidence>
<organism evidence="2 3">
    <name type="scientific">Kipferlia bialata</name>
    <dbReference type="NCBI Taxonomy" id="797122"/>
    <lineage>
        <taxon>Eukaryota</taxon>
        <taxon>Metamonada</taxon>
        <taxon>Carpediemonas-like organisms</taxon>
        <taxon>Kipferlia</taxon>
    </lineage>
</organism>